<evidence type="ECO:0000313" key="2">
    <source>
        <dbReference type="Proteomes" id="UP001153334"/>
    </source>
</evidence>
<accession>A0ACC2I9X4</accession>
<keyword evidence="2" id="KW-1185">Reference proteome</keyword>
<name>A0ACC2I9X4_9PEZI</name>
<reference evidence="1" key="1">
    <citation type="submission" date="2022-11" db="EMBL/GenBank/DDBJ databases">
        <title>Genome Sequence of Nemania bipapillata.</title>
        <authorList>
            <person name="Buettner E."/>
        </authorList>
    </citation>
    <scope>NUCLEOTIDE SEQUENCE</scope>
    <source>
        <strain evidence="1">CP14</strain>
    </source>
</reference>
<proteinExistence type="predicted"/>
<sequence length="961" mass="108087">MQLDHAFHEQQWSIAANLARQRHKSTKDEYYKAVEIAARSRGDNATERTIGRDAVQAMVDDNVIVKDVDALDLYEFAVDGTSMDYAKTIGVLRVRLAKALPKDQNIGARCLEACMWHSDWENAQEIAVSLNKNFPGDRKLLFQNILTTFLVATAEATHGMKKNLFPNLVKAQVDRAFNLRPPTGKELTPPDQIVSTENEIKLWIQIRQKFGSAQENLKLLSLPTWGPLYFLEQGFTDAFLLSIRLLAFNHQWEAVFQVVNAVFDKVIEAGQGKSSTAETGDDRDRIGESSAHSGLPDNSSKSDPGIFSDAIRDQYMNMSREWSLWMSAITAIKNLPNGQEALKMFHRKIKTVVRILIDNNRMNPVFQQNYNRLKLDIVFTRATISARASHSEPGDNNKIQRLIQLSQEHIKDSNCFTMLKGYLELLNKEEIADFAGALKTEPAEETKAAHLFDTLLLVSLKLRNSPDCAPCLKSITKDALHAFFQGIQDRDVSLRVANVTEDPLSNLAVLGSICLVKLAGAGRKDGQYVNGSPLYRANVHLFLQAVVWLDFYLKKIPKNDALRLLLVKLYLMMGCVTRALEVWNLFDVKNTLLECLGTVCLDRLASISPTHFMMGPSYLRSFADPFIRHFETAIQKRYPDTVIKTLQNSSYAELPYVIELAQNQSRNTVAVIAVIEKRRGIRLKSGRNETVIEDEPLIGLYYPLIPRLLKKPRLIELVLGALSPNYELQDFTDYNPLPHWAGPQSTPIQELAACGPLPTNRRCHLSILAERFLDLICFVQPKDFKPSQITQLLQSDWQATASSCQLLYRHLDLLNYGEDSEKNDLTGPETWYFRVVTELAKLVKLIYETILPTSSTKAAREGIVAVIRRSLTIIEYQLQDSLATSPGTPAKMDTLHGVTALHGIGMLRETTLVVRCTVQHITATLDRLKVIDKARGTTEAAWLLPETKRLSAAAAAADWLD</sequence>
<gene>
    <name evidence="1" type="ORF">ONZ43_g5500</name>
</gene>
<comment type="caution">
    <text evidence="1">The sequence shown here is derived from an EMBL/GenBank/DDBJ whole genome shotgun (WGS) entry which is preliminary data.</text>
</comment>
<evidence type="ECO:0000313" key="1">
    <source>
        <dbReference type="EMBL" id="KAJ8111970.1"/>
    </source>
</evidence>
<organism evidence="1 2">
    <name type="scientific">Nemania bipapillata</name>
    <dbReference type="NCBI Taxonomy" id="110536"/>
    <lineage>
        <taxon>Eukaryota</taxon>
        <taxon>Fungi</taxon>
        <taxon>Dikarya</taxon>
        <taxon>Ascomycota</taxon>
        <taxon>Pezizomycotina</taxon>
        <taxon>Sordariomycetes</taxon>
        <taxon>Xylariomycetidae</taxon>
        <taxon>Xylariales</taxon>
        <taxon>Xylariaceae</taxon>
        <taxon>Nemania</taxon>
    </lineage>
</organism>
<protein>
    <submittedName>
        <fullName evidence="1">Uncharacterized protein</fullName>
    </submittedName>
</protein>
<dbReference type="Proteomes" id="UP001153334">
    <property type="component" value="Unassembled WGS sequence"/>
</dbReference>
<dbReference type="EMBL" id="JAPESX010001720">
    <property type="protein sequence ID" value="KAJ8111970.1"/>
    <property type="molecule type" value="Genomic_DNA"/>
</dbReference>